<evidence type="ECO:0000313" key="1">
    <source>
        <dbReference type="EMBL" id="KAI3711315.1"/>
    </source>
</evidence>
<sequence length="86" mass="10142">MSSYRFHYDLILVHVIYETSNRTCVIFLLIQIRLTNVGKPIPKAAGLYMEVFQRMNKMILWAALGFSCYLPLDAHTWDGKHFYWAI</sequence>
<evidence type="ECO:0000313" key="2">
    <source>
        <dbReference type="Proteomes" id="UP001055811"/>
    </source>
</evidence>
<dbReference type="EMBL" id="CM042015">
    <property type="protein sequence ID" value="KAI3711315.1"/>
    <property type="molecule type" value="Genomic_DNA"/>
</dbReference>
<protein>
    <submittedName>
        <fullName evidence="1">Uncharacterized protein</fullName>
    </submittedName>
</protein>
<proteinExistence type="predicted"/>
<reference evidence="2" key="1">
    <citation type="journal article" date="2022" name="Mol. Ecol. Resour.">
        <title>The genomes of chicory, endive, great burdock and yacon provide insights into Asteraceae palaeo-polyploidization history and plant inulin production.</title>
        <authorList>
            <person name="Fan W."/>
            <person name="Wang S."/>
            <person name="Wang H."/>
            <person name="Wang A."/>
            <person name="Jiang F."/>
            <person name="Liu H."/>
            <person name="Zhao H."/>
            <person name="Xu D."/>
            <person name="Zhang Y."/>
        </authorList>
    </citation>
    <scope>NUCLEOTIDE SEQUENCE [LARGE SCALE GENOMIC DNA]</scope>
    <source>
        <strain evidence="2">cv. Punajuju</strain>
    </source>
</reference>
<organism evidence="1 2">
    <name type="scientific">Cichorium intybus</name>
    <name type="common">Chicory</name>
    <dbReference type="NCBI Taxonomy" id="13427"/>
    <lineage>
        <taxon>Eukaryota</taxon>
        <taxon>Viridiplantae</taxon>
        <taxon>Streptophyta</taxon>
        <taxon>Embryophyta</taxon>
        <taxon>Tracheophyta</taxon>
        <taxon>Spermatophyta</taxon>
        <taxon>Magnoliopsida</taxon>
        <taxon>eudicotyledons</taxon>
        <taxon>Gunneridae</taxon>
        <taxon>Pentapetalae</taxon>
        <taxon>asterids</taxon>
        <taxon>campanulids</taxon>
        <taxon>Asterales</taxon>
        <taxon>Asteraceae</taxon>
        <taxon>Cichorioideae</taxon>
        <taxon>Cichorieae</taxon>
        <taxon>Cichoriinae</taxon>
        <taxon>Cichorium</taxon>
    </lineage>
</organism>
<dbReference type="Proteomes" id="UP001055811">
    <property type="component" value="Linkage Group LG07"/>
</dbReference>
<name>A0ACB9ANU7_CICIN</name>
<keyword evidence="2" id="KW-1185">Reference proteome</keyword>
<reference evidence="1 2" key="2">
    <citation type="journal article" date="2022" name="Mol. Ecol. Resour.">
        <title>The genomes of chicory, endive, great burdock and yacon provide insights into Asteraceae paleo-polyploidization history and plant inulin production.</title>
        <authorList>
            <person name="Fan W."/>
            <person name="Wang S."/>
            <person name="Wang H."/>
            <person name="Wang A."/>
            <person name="Jiang F."/>
            <person name="Liu H."/>
            <person name="Zhao H."/>
            <person name="Xu D."/>
            <person name="Zhang Y."/>
        </authorList>
    </citation>
    <scope>NUCLEOTIDE SEQUENCE [LARGE SCALE GENOMIC DNA]</scope>
    <source>
        <strain evidence="2">cv. Punajuju</strain>
        <tissue evidence="1">Leaves</tissue>
    </source>
</reference>
<gene>
    <name evidence="1" type="ORF">L2E82_41311</name>
</gene>
<accession>A0ACB9ANU7</accession>
<comment type="caution">
    <text evidence="1">The sequence shown here is derived from an EMBL/GenBank/DDBJ whole genome shotgun (WGS) entry which is preliminary data.</text>
</comment>